<sequence>MQYLKTAFLSLVVMALATLAPNKSYAQCDAAGFIDHCNGKLVNGYNFLKSFSIDGAKAGNGGKVEYSYVFSKDSNYLVTLCGKDGDAKKLIVTLYDSNRKELGSNLDKASGAFYPVFGYKCSATGIYYLSFSYQGGGECGGSVLGFKR</sequence>
<dbReference type="Proteomes" id="UP000199514">
    <property type="component" value="Unassembled WGS sequence"/>
</dbReference>
<evidence type="ECO:0000313" key="2">
    <source>
        <dbReference type="EMBL" id="SFC54958.1"/>
    </source>
</evidence>
<keyword evidence="3" id="KW-1185">Reference proteome</keyword>
<feature type="chain" id="PRO_5011646697" description="Pre-peptidase C-terminal domain-containing protein" evidence="1">
    <location>
        <begin position="27"/>
        <end position="148"/>
    </location>
</feature>
<gene>
    <name evidence="2" type="ORF">SAMN05421780_106219</name>
</gene>
<dbReference type="STRING" id="927664.SAMN05421780_106219"/>
<dbReference type="RefSeq" id="WP_091512739.1">
    <property type="nucleotide sequence ID" value="NZ_FOLE01000006.1"/>
</dbReference>
<feature type="signal peptide" evidence="1">
    <location>
        <begin position="1"/>
        <end position="26"/>
    </location>
</feature>
<evidence type="ECO:0008006" key="4">
    <source>
        <dbReference type="Google" id="ProtNLM"/>
    </source>
</evidence>
<evidence type="ECO:0000256" key="1">
    <source>
        <dbReference type="SAM" id="SignalP"/>
    </source>
</evidence>
<dbReference type="AlphaFoldDB" id="A0A1I1K8E5"/>
<keyword evidence="1" id="KW-0732">Signal</keyword>
<reference evidence="2 3" key="1">
    <citation type="submission" date="2016-10" db="EMBL/GenBank/DDBJ databases">
        <authorList>
            <person name="de Groot N.N."/>
        </authorList>
    </citation>
    <scope>NUCLEOTIDE SEQUENCE [LARGE SCALE GENOMIC DNA]</scope>
    <source>
        <strain evidence="2 3">DSM 6793</strain>
    </source>
</reference>
<protein>
    <recommendedName>
        <fullName evidence="4">Pre-peptidase C-terminal domain-containing protein</fullName>
    </recommendedName>
</protein>
<evidence type="ECO:0000313" key="3">
    <source>
        <dbReference type="Proteomes" id="UP000199514"/>
    </source>
</evidence>
<name>A0A1I1K8E5_9BACT</name>
<dbReference type="EMBL" id="FOLE01000006">
    <property type="protein sequence ID" value="SFC54958.1"/>
    <property type="molecule type" value="Genomic_DNA"/>
</dbReference>
<organism evidence="2 3">
    <name type="scientific">Flexibacter flexilis DSM 6793</name>
    <dbReference type="NCBI Taxonomy" id="927664"/>
    <lineage>
        <taxon>Bacteria</taxon>
        <taxon>Pseudomonadati</taxon>
        <taxon>Bacteroidota</taxon>
        <taxon>Cytophagia</taxon>
        <taxon>Cytophagales</taxon>
        <taxon>Flexibacteraceae</taxon>
        <taxon>Flexibacter</taxon>
    </lineage>
</organism>
<proteinExistence type="predicted"/>
<accession>A0A1I1K8E5</accession>
<dbReference type="OrthoDB" id="980937at2"/>